<proteinExistence type="predicted"/>
<feature type="region of interest" description="Disordered" evidence="1">
    <location>
        <begin position="1"/>
        <end position="54"/>
    </location>
</feature>
<keyword evidence="3" id="KW-1185">Reference proteome</keyword>
<dbReference type="RefSeq" id="WP_040747323.1">
    <property type="nucleotide sequence ID" value="NZ_JACHIT010000002.1"/>
</dbReference>
<evidence type="ECO:0000256" key="1">
    <source>
        <dbReference type="SAM" id="MobiDB-lite"/>
    </source>
</evidence>
<reference evidence="2 3" key="1">
    <citation type="submission" date="2020-08" db="EMBL/GenBank/DDBJ databases">
        <title>Sequencing the genomes of 1000 actinobacteria strains.</title>
        <authorList>
            <person name="Klenk H.-P."/>
        </authorList>
    </citation>
    <scope>NUCLEOTIDE SEQUENCE [LARGE SCALE GENOMIC DNA]</scope>
    <source>
        <strain evidence="2 3">DSM 43582</strain>
    </source>
</reference>
<protein>
    <submittedName>
        <fullName evidence="2">Uncharacterized protein</fullName>
    </submittedName>
</protein>
<accession>A0A7W9UM49</accession>
<comment type="caution">
    <text evidence="2">The sequence shown here is derived from an EMBL/GenBank/DDBJ whole genome shotgun (WGS) entry which is preliminary data.</text>
</comment>
<dbReference type="Proteomes" id="UP000540412">
    <property type="component" value="Unassembled WGS sequence"/>
</dbReference>
<name>A0A7W9UM49_9NOCA</name>
<dbReference type="AlphaFoldDB" id="A0A7W9UM49"/>
<gene>
    <name evidence="2" type="ORF">BJY24_007183</name>
</gene>
<dbReference type="EMBL" id="JACHIT010000002">
    <property type="protein sequence ID" value="MBB5918271.1"/>
    <property type="molecule type" value="Genomic_DNA"/>
</dbReference>
<organism evidence="2 3">
    <name type="scientific">Nocardia transvalensis</name>
    <dbReference type="NCBI Taxonomy" id="37333"/>
    <lineage>
        <taxon>Bacteria</taxon>
        <taxon>Bacillati</taxon>
        <taxon>Actinomycetota</taxon>
        <taxon>Actinomycetes</taxon>
        <taxon>Mycobacteriales</taxon>
        <taxon>Nocardiaceae</taxon>
        <taxon>Nocardia</taxon>
    </lineage>
</organism>
<evidence type="ECO:0000313" key="2">
    <source>
        <dbReference type="EMBL" id="MBB5918271.1"/>
    </source>
</evidence>
<sequence length="119" mass="12666">MYSPLSNSGPAAGSDTEPAADHPSDSLATVTPLRPSDRSRPRRPRSSRPEPVDLPRLRAWAADAVEGRLRDALGPDSDAAERLAAVYVAAVLDAGLGYADDARGAPTTEQVVHRILTRR</sequence>
<evidence type="ECO:0000313" key="3">
    <source>
        <dbReference type="Proteomes" id="UP000540412"/>
    </source>
</evidence>